<dbReference type="PANTHER" id="PTHR40465">
    <property type="entry name" value="CHROMOSOME 1, WHOLE GENOME SHOTGUN SEQUENCE"/>
    <property type="match status" value="1"/>
</dbReference>
<reference evidence="4 5" key="1">
    <citation type="journal article" date="2019" name="Nat. Ecol. Evol.">
        <title>Megaphylogeny resolves global patterns of mushroom evolution.</title>
        <authorList>
            <person name="Varga T."/>
            <person name="Krizsan K."/>
            <person name="Foldi C."/>
            <person name="Dima B."/>
            <person name="Sanchez-Garcia M."/>
            <person name="Sanchez-Ramirez S."/>
            <person name="Szollosi G.J."/>
            <person name="Szarkandi J.G."/>
            <person name="Papp V."/>
            <person name="Albert L."/>
            <person name="Andreopoulos W."/>
            <person name="Angelini C."/>
            <person name="Antonin V."/>
            <person name="Barry K.W."/>
            <person name="Bougher N.L."/>
            <person name="Buchanan P."/>
            <person name="Buyck B."/>
            <person name="Bense V."/>
            <person name="Catcheside P."/>
            <person name="Chovatia M."/>
            <person name="Cooper J."/>
            <person name="Damon W."/>
            <person name="Desjardin D."/>
            <person name="Finy P."/>
            <person name="Geml J."/>
            <person name="Haridas S."/>
            <person name="Hughes K."/>
            <person name="Justo A."/>
            <person name="Karasinski D."/>
            <person name="Kautmanova I."/>
            <person name="Kiss B."/>
            <person name="Kocsube S."/>
            <person name="Kotiranta H."/>
            <person name="LaButti K.M."/>
            <person name="Lechner B.E."/>
            <person name="Liimatainen K."/>
            <person name="Lipzen A."/>
            <person name="Lukacs Z."/>
            <person name="Mihaltcheva S."/>
            <person name="Morgado L.N."/>
            <person name="Niskanen T."/>
            <person name="Noordeloos M.E."/>
            <person name="Ohm R.A."/>
            <person name="Ortiz-Santana B."/>
            <person name="Ovrebo C."/>
            <person name="Racz N."/>
            <person name="Riley R."/>
            <person name="Savchenko A."/>
            <person name="Shiryaev A."/>
            <person name="Soop K."/>
            <person name="Spirin V."/>
            <person name="Szebenyi C."/>
            <person name="Tomsovsky M."/>
            <person name="Tulloss R.E."/>
            <person name="Uehling J."/>
            <person name="Grigoriev I.V."/>
            <person name="Vagvolgyi C."/>
            <person name="Papp T."/>
            <person name="Martin F.M."/>
            <person name="Miettinen O."/>
            <person name="Hibbett D.S."/>
            <person name="Nagy L.G."/>
        </authorList>
    </citation>
    <scope>NUCLEOTIDE SEQUENCE [LARGE SCALE GENOMIC DNA]</scope>
    <source>
        <strain evidence="4 5">OMC1185</strain>
    </source>
</reference>
<keyword evidence="2" id="KW-1133">Transmembrane helix</keyword>
<feature type="transmembrane region" description="Helical" evidence="2">
    <location>
        <begin position="160"/>
        <end position="181"/>
    </location>
</feature>
<dbReference type="OrthoDB" id="2535105at2759"/>
<dbReference type="InterPro" id="IPR045339">
    <property type="entry name" value="DUF6534"/>
</dbReference>
<dbReference type="Pfam" id="PF20152">
    <property type="entry name" value="DUF6534"/>
    <property type="match status" value="1"/>
</dbReference>
<protein>
    <recommendedName>
        <fullName evidence="3">DUF6534 domain-containing protein</fullName>
    </recommendedName>
</protein>
<name>A0A5C3N4S1_9AGAM</name>
<keyword evidence="2" id="KW-0472">Membrane</keyword>
<feature type="compositionally biased region" description="Basic and acidic residues" evidence="1">
    <location>
        <begin position="318"/>
        <end position="333"/>
    </location>
</feature>
<feature type="transmembrane region" description="Helical" evidence="2">
    <location>
        <begin position="193"/>
        <end position="221"/>
    </location>
</feature>
<evidence type="ECO:0000256" key="2">
    <source>
        <dbReference type="SAM" id="Phobius"/>
    </source>
</evidence>
<feature type="domain" description="DUF6534" evidence="3">
    <location>
        <begin position="165"/>
        <end position="252"/>
    </location>
</feature>
<evidence type="ECO:0000313" key="5">
    <source>
        <dbReference type="Proteomes" id="UP000305948"/>
    </source>
</evidence>
<feature type="transmembrane region" description="Helical" evidence="2">
    <location>
        <begin position="91"/>
        <end position="107"/>
    </location>
</feature>
<dbReference type="Proteomes" id="UP000305948">
    <property type="component" value="Unassembled WGS sequence"/>
</dbReference>
<proteinExistence type="predicted"/>
<evidence type="ECO:0000259" key="3">
    <source>
        <dbReference type="Pfam" id="PF20152"/>
    </source>
</evidence>
<dbReference type="EMBL" id="ML213509">
    <property type="protein sequence ID" value="TFK52273.1"/>
    <property type="molecule type" value="Genomic_DNA"/>
</dbReference>
<organism evidence="4 5">
    <name type="scientific">Heliocybe sulcata</name>
    <dbReference type="NCBI Taxonomy" id="5364"/>
    <lineage>
        <taxon>Eukaryota</taxon>
        <taxon>Fungi</taxon>
        <taxon>Dikarya</taxon>
        <taxon>Basidiomycota</taxon>
        <taxon>Agaricomycotina</taxon>
        <taxon>Agaricomycetes</taxon>
        <taxon>Gloeophyllales</taxon>
        <taxon>Gloeophyllaceae</taxon>
        <taxon>Heliocybe</taxon>
    </lineage>
</organism>
<feature type="transmembrane region" description="Helical" evidence="2">
    <location>
        <begin position="12"/>
        <end position="36"/>
    </location>
</feature>
<feature type="transmembrane region" description="Helical" evidence="2">
    <location>
        <begin position="227"/>
        <end position="249"/>
    </location>
</feature>
<feature type="transmembrane region" description="Helical" evidence="2">
    <location>
        <begin position="48"/>
        <end position="71"/>
    </location>
</feature>
<dbReference type="PANTHER" id="PTHR40465:SF1">
    <property type="entry name" value="DUF6534 DOMAIN-CONTAINING PROTEIN"/>
    <property type="match status" value="1"/>
</dbReference>
<feature type="region of interest" description="Disordered" evidence="1">
    <location>
        <begin position="318"/>
        <end position="368"/>
    </location>
</feature>
<sequence length="368" mass="41021">MAALQNMDTTFGAIFIALVVSAVFYGVTVTQTYLYYRKYPNDALITKTTVLALWLLDTSHLILCTVAIYWYLVTNFGQDGPLDNCTWSMNIQADFNGLIAIIVQFYFARRVYILSENWIITSVIMILACVHFSLGIVFTVEAFSIRHFDRYPKLTWVTSTGLGCAAAADILIAMSMCHYLAKRRTGFKRTNSIIMTLMIFSINTGLLTSIIATACAITFAIMPTNFVWQSFFWVLGKCYVNSLLATLNSREYICEKARRQRGTFVELSNLEFHHDHAPRSVSLHSTGLRYGDLMMLSKRPPMPLSIAVETVTTQVTEDASHLSARVDSRDMLHNTRPSSGHAGPSSSPPVPSSPPVTQRQSSATSQSA</sequence>
<evidence type="ECO:0000256" key="1">
    <source>
        <dbReference type="SAM" id="MobiDB-lite"/>
    </source>
</evidence>
<dbReference type="STRING" id="5364.A0A5C3N4S1"/>
<evidence type="ECO:0000313" key="4">
    <source>
        <dbReference type="EMBL" id="TFK52273.1"/>
    </source>
</evidence>
<dbReference type="AlphaFoldDB" id="A0A5C3N4S1"/>
<keyword evidence="5" id="KW-1185">Reference proteome</keyword>
<feature type="compositionally biased region" description="Low complexity" evidence="1">
    <location>
        <begin position="355"/>
        <end position="368"/>
    </location>
</feature>
<feature type="transmembrane region" description="Helical" evidence="2">
    <location>
        <begin position="119"/>
        <end position="140"/>
    </location>
</feature>
<gene>
    <name evidence="4" type="ORF">OE88DRAFT_1380602</name>
</gene>
<accession>A0A5C3N4S1</accession>
<keyword evidence="2" id="KW-0812">Transmembrane</keyword>